<reference evidence="2" key="1">
    <citation type="journal article" date="2022" name="bioRxiv">
        <title>Sequencing and chromosome-scale assembly of the giantPleurodeles waltlgenome.</title>
        <authorList>
            <person name="Brown T."/>
            <person name="Elewa A."/>
            <person name="Iarovenko S."/>
            <person name="Subramanian E."/>
            <person name="Araus A.J."/>
            <person name="Petzold A."/>
            <person name="Susuki M."/>
            <person name="Suzuki K.-i.T."/>
            <person name="Hayashi T."/>
            <person name="Toyoda A."/>
            <person name="Oliveira C."/>
            <person name="Osipova E."/>
            <person name="Leigh N.D."/>
            <person name="Simon A."/>
            <person name="Yun M.H."/>
        </authorList>
    </citation>
    <scope>NUCLEOTIDE SEQUENCE</scope>
    <source>
        <strain evidence="2">20211129_DDA</strain>
        <tissue evidence="2">Liver</tissue>
    </source>
</reference>
<evidence type="ECO:0000313" key="3">
    <source>
        <dbReference type="Proteomes" id="UP001066276"/>
    </source>
</evidence>
<keyword evidence="3" id="KW-1185">Reference proteome</keyword>
<evidence type="ECO:0000313" key="2">
    <source>
        <dbReference type="EMBL" id="KAJ1175145.1"/>
    </source>
</evidence>
<accession>A0AAV7TFH1</accession>
<gene>
    <name evidence="2" type="ORF">NDU88_000436</name>
</gene>
<dbReference type="Proteomes" id="UP001066276">
    <property type="component" value="Chromosome 3_2"/>
</dbReference>
<proteinExistence type="predicted"/>
<sequence>MPLDARACLHPARPYGSNVLGGATSRPGRSEAGEGRARRKMRVLEERGETQRGAVGPESTEGEQKEETTQSGTEQRAFIERRPRERVADEEASHVPGGAWLIQVRGQAGEGCVIIGGEGEEDLGRGEGTHRALMN</sequence>
<dbReference type="EMBL" id="JANPWB010000006">
    <property type="protein sequence ID" value="KAJ1175145.1"/>
    <property type="molecule type" value="Genomic_DNA"/>
</dbReference>
<feature type="compositionally biased region" description="Basic and acidic residues" evidence="1">
    <location>
        <begin position="28"/>
        <end position="50"/>
    </location>
</feature>
<feature type="compositionally biased region" description="Basic and acidic residues" evidence="1">
    <location>
        <begin position="77"/>
        <end position="93"/>
    </location>
</feature>
<evidence type="ECO:0000256" key="1">
    <source>
        <dbReference type="SAM" id="MobiDB-lite"/>
    </source>
</evidence>
<name>A0AAV7TFH1_PLEWA</name>
<comment type="caution">
    <text evidence="2">The sequence shown here is derived from an EMBL/GenBank/DDBJ whole genome shotgun (WGS) entry which is preliminary data.</text>
</comment>
<dbReference type="AlphaFoldDB" id="A0AAV7TFH1"/>
<organism evidence="2 3">
    <name type="scientific">Pleurodeles waltl</name>
    <name type="common">Iberian ribbed newt</name>
    <dbReference type="NCBI Taxonomy" id="8319"/>
    <lineage>
        <taxon>Eukaryota</taxon>
        <taxon>Metazoa</taxon>
        <taxon>Chordata</taxon>
        <taxon>Craniata</taxon>
        <taxon>Vertebrata</taxon>
        <taxon>Euteleostomi</taxon>
        <taxon>Amphibia</taxon>
        <taxon>Batrachia</taxon>
        <taxon>Caudata</taxon>
        <taxon>Salamandroidea</taxon>
        <taxon>Salamandridae</taxon>
        <taxon>Pleurodelinae</taxon>
        <taxon>Pleurodeles</taxon>
    </lineage>
</organism>
<feature type="region of interest" description="Disordered" evidence="1">
    <location>
        <begin position="1"/>
        <end position="93"/>
    </location>
</feature>
<protein>
    <submittedName>
        <fullName evidence="2">Uncharacterized protein</fullName>
    </submittedName>
</protein>